<organism evidence="2 3">
    <name type="scientific">Pleurodeles waltl</name>
    <name type="common">Iberian ribbed newt</name>
    <dbReference type="NCBI Taxonomy" id="8319"/>
    <lineage>
        <taxon>Eukaryota</taxon>
        <taxon>Metazoa</taxon>
        <taxon>Chordata</taxon>
        <taxon>Craniata</taxon>
        <taxon>Vertebrata</taxon>
        <taxon>Euteleostomi</taxon>
        <taxon>Amphibia</taxon>
        <taxon>Batrachia</taxon>
        <taxon>Caudata</taxon>
        <taxon>Salamandroidea</taxon>
        <taxon>Salamandridae</taxon>
        <taxon>Pleurodelinae</taxon>
        <taxon>Pleurodeles</taxon>
    </lineage>
</organism>
<dbReference type="EMBL" id="JANPWB010000008">
    <property type="protein sequence ID" value="KAJ1165871.1"/>
    <property type="molecule type" value="Genomic_DNA"/>
</dbReference>
<gene>
    <name evidence="2" type="ORF">NDU88_006288</name>
</gene>
<evidence type="ECO:0000313" key="3">
    <source>
        <dbReference type="Proteomes" id="UP001066276"/>
    </source>
</evidence>
<comment type="caution">
    <text evidence="2">The sequence shown here is derived from an EMBL/GenBank/DDBJ whole genome shotgun (WGS) entry which is preliminary data.</text>
</comment>
<evidence type="ECO:0000256" key="1">
    <source>
        <dbReference type="SAM" id="MobiDB-lite"/>
    </source>
</evidence>
<proteinExistence type="predicted"/>
<keyword evidence="3" id="KW-1185">Reference proteome</keyword>
<sequence>MSLALVGLRAGGWASTGGGGVGPWDARGARLAQRGPERLWSLEQTAEPGQSGACLCAPCPGGRPVIRAEGTTLEDGEEQGLRQTTVSQGNTIETYTTPSPLPHQTRVGGPGDELGTPAAVEEPLRAELLAAIQGLREALERKLDSVAVEVNLPRADLWKISDKVKVAEGSIVELQTEVGDP</sequence>
<evidence type="ECO:0000313" key="2">
    <source>
        <dbReference type="EMBL" id="KAJ1165871.1"/>
    </source>
</evidence>
<accession>A0AAV7SP38</accession>
<feature type="compositionally biased region" description="Polar residues" evidence="1">
    <location>
        <begin position="81"/>
        <end position="98"/>
    </location>
</feature>
<dbReference type="AlphaFoldDB" id="A0AAV7SP38"/>
<name>A0AAV7SP38_PLEWA</name>
<feature type="region of interest" description="Disordered" evidence="1">
    <location>
        <begin position="75"/>
        <end position="117"/>
    </location>
</feature>
<reference evidence="2" key="1">
    <citation type="journal article" date="2022" name="bioRxiv">
        <title>Sequencing and chromosome-scale assembly of the giantPleurodeles waltlgenome.</title>
        <authorList>
            <person name="Brown T."/>
            <person name="Elewa A."/>
            <person name="Iarovenko S."/>
            <person name="Subramanian E."/>
            <person name="Araus A.J."/>
            <person name="Petzold A."/>
            <person name="Susuki M."/>
            <person name="Suzuki K.-i.T."/>
            <person name="Hayashi T."/>
            <person name="Toyoda A."/>
            <person name="Oliveira C."/>
            <person name="Osipova E."/>
            <person name="Leigh N.D."/>
            <person name="Simon A."/>
            <person name="Yun M.H."/>
        </authorList>
    </citation>
    <scope>NUCLEOTIDE SEQUENCE</scope>
    <source>
        <strain evidence="2">20211129_DDA</strain>
        <tissue evidence="2">Liver</tissue>
    </source>
</reference>
<protein>
    <submittedName>
        <fullName evidence="2">Uncharacterized protein</fullName>
    </submittedName>
</protein>
<dbReference type="Proteomes" id="UP001066276">
    <property type="component" value="Chromosome 4_2"/>
</dbReference>